<dbReference type="PANTHER" id="PTHR33620">
    <property type="entry name" value="UREASE ACCESSORY PROTEIN F"/>
    <property type="match status" value="1"/>
</dbReference>
<dbReference type="Gene3D" id="1.10.4190.10">
    <property type="entry name" value="Urease accessory protein UreF"/>
    <property type="match status" value="1"/>
</dbReference>
<proteinExistence type="inferred from homology"/>
<keyword evidence="2" id="KW-0143">Chaperone</keyword>
<protein>
    <submittedName>
        <fullName evidence="3">Urease accessory protein UreF</fullName>
    </submittedName>
</protein>
<evidence type="ECO:0000313" key="3">
    <source>
        <dbReference type="EMBL" id="QEA06396.1"/>
    </source>
</evidence>
<organism evidence="3">
    <name type="scientific">uncultured organism</name>
    <dbReference type="NCBI Taxonomy" id="155900"/>
    <lineage>
        <taxon>unclassified sequences</taxon>
        <taxon>environmental samples</taxon>
    </lineage>
</organism>
<gene>
    <name evidence="3" type="primary">ureF_1</name>
    <name evidence="3" type="ORF">KBTEX_02734</name>
</gene>
<dbReference type="Pfam" id="PF01730">
    <property type="entry name" value="UreF"/>
    <property type="match status" value="1"/>
</dbReference>
<dbReference type="GO" id="GO:0016151">
    <property type="term" value="F:nickel cation binding"/>
    <property type="evidence" value="ECO:0007669"/>
    <property type="project" value="InterPro"/>
</dbReference>
<reference evidence="3" key="1">
    <citation type="submission" date="2019-06" db="EMBL/GenBank/DDBJ databases">
        <authorList>
            <person name="Murdoch R.W."/>
            <person name="Fathepure B."/>
        </authorList>
    </citation>
    <scope>NUCLEOTIDE SEQUENCE</scope>
</reference>
<name>A0A5B8RCM5_9ZZZZ</name>
<sequence>MVTAITTTTMPDPATLRLWQLISPTLPVGAYAYSAGLETAVAGGTVRDGPGLGDWLAGQAQALLVPVDLPALARLMRAWTAGDAEALGYWTDWLRAARETAELRAEDEHMGRALARLLVSLGESDAGDWDAPGRTSWATLFALAASRWDIGVEDAAAGYLWAWLENQVAAGVKLIPLGQSEGQRVLFELGARVPEWARAALGLADEALGGSAPGVAIASSRHETQYTRLFRS</sequence>
<dbReference type="InterPro" id="IPR002639">
    <property type="entry name" value="UreF"/>
</dbReference>
<dbReference type="EMBL" id="MN079141">
    <property type="protein sequence ID" value="QEA06396.1"/>
    <property type="molecule type" value="Genomic_DNA"/>
</dbReference>
<dbReference type="HAMAP" id="MF_01385">
    <property type="entry name" value="UreF"/>
    <property type="match status" value="1"/>
</dbReference>
<dbReference type="InterPro" id="IPR038277">
    <property type="entry name" value="UreF_sf"/>
</dbReference>
<evidence type="ECO:0000256" key="1">
    <source>
        <dbReference type="ARBA" id="ARBA00022988"/>
    </source>
</evidence>
<keyword evidence="1" id="KW-0996">Nickel insertion</keyword>
<accession>A0A5B8RCM5</accession>
<evidence type="ECO:0000256" key="2">
    <source>
        <dbReference type="ARBA" id="ARBA00023186"/>
    </source>
</evidence>
<dbReference type="PANTHER" id="PTHR33620:SF1">
    <property type="entry name" value="UREASE ACCESSORY PROTEIN F"/>
    <property type="match status" value="1"/>
</dbReference>
<dbReference type="AlphaFoldDB" id="A0A5B8RCM5"/>
<dbReference type="PIRSF" id="PIRSF009467">
    <property type="entry name" value="Ureas_acces_UreF"/>
    <property type="match status" value="1"/>
</dbReference>